<dbReference type="PANTHER" id="PTHR46835">
    <property type="entry name" value="BASIC-LEUCINE ZIPPER (BZIP) TRANSCRIPTION FACTOR FAMILY PROTEIN-RELATED"/>
    <property type="match status" value="1"/>
</dbReference>
<evidence type="ECO:0000313" key="6">
    <source>
        <dbReference type="Proteomes" id="UP001055439"/>
    </source>
</evidence>
<evidence type="ECO:0000256" key="3">
    <source>
        <dbReference type="SAM" id="MobiDB-lite"/>
    </source>
</evidence>
<feature type="compositionally biased region" description="Basic and acidic residues" evidence="3">
    <location>
        <begin position="333"/>
        <end position="352"/>
    </location>
</feature>
<dbReference type="SUPFAM" id="SSF57959">
    <property type="entry name" value="Leucine zipper domain"/>
    <property type="match status" value="1"/>
</dbReference>
<reference evidence="5" key="1">
    <citation type="submission" date="2022-05" db="EMBL/GenBank/DDBJ databases">
        <title>The Musa troglodytarum L. genome provides insights into the mechanism of non-climacteric behaviour and enrichment of carotenoids.</title>
        <authorList>
            <person name="Wang J."/>
        </authorList>
    </citation>
    <scope>NUCLEOTIDE SEQUENCE</scope>
    <source>
        <tissue evidence="5">Leaf</tissue>
    </source>
</reference>
<dbReference type="PANTHER" id="PTHR46835:SF3">
    <property type="entry name" value="BASIC-LEUCINE ZIPPER (BZIP) TRANSCRIPTION FACTOR FAMILY PROTEIN"/>
    <property type="match status" value="1"/>
</dbReference>
<keyword evidence="6" id="KW-1185">Reference proteome</keyword>
<feature type="compositionally biased region" description="Polar residues" evidence="3">
    <location>
        <begin position="300"/>
        <end position="318"/>
    </location>
</feature>
<evidence type="ECO:0000259" key="4">
    <source>
        <dbReference type="SMART" id="SM00338"/>
    </source>
</evidence>
<dbReference type="InterPro" id="IPR044759">
    <property type="entry name" value="bZIP_RF2"/>
</dbReference>
<feature type="region of interest" description="Disordered" evidence="3">
    <location>
        <begin position="271"/>
        <end position="358"/>
    </location>
</feature>
<dbReference type="SMART" id="SM00338">
    <property type="entry name" value="BRLZ"/>
    <property type="match status" value="1"/>
</dbReference>
<feature type="region of interest" description="Disordered" evidence="3">
    <location>
        <begin position="112"/>
        <end position="139"/>
    </location>
</feature>
<dbReference type="GO" id="GO:0005634">
    <property type="term" value="C:nucleus"/>
    <property type="evidence" value="ECO:0007669"/>
    <property type="project" value="UniProtKB-ARBA"/>
</dbReference>
<feature type="compositionally biased region" description="Polar residues" evidence="3">
    <location>
        <begin position="271"/>
        <end position="286"/>
    </location>
</feature>
<gene>
    <name evidence="5" type="ORF">MUK42_16473</name>
</gene>
<dbReference type="OrthoDB" id="1878267at2759"/>
<dbReference type="EMBL" id="CP097510">
    <property type="protein sequence ID" value="URE38846.1"/>
    <property type="molecule type" value="Genomic_DNA"/>
</dbReference>
<sequence length="480" mass="53576">MDEWASLQPREPMQNREAKRPECFDQFNEQLQCIFSSLSWSKHSVKTANRSSSLNGHGHGRFSFCLCPFQSPLPFSLRFASQKLEPRREGIDPHGRVHSPIPRFAIPCDLDSARSMSNSPQGAPHSGGPQSCPGHSLLPSKRLIPTPSTSCADDSYSNSIDSKAREGVTTMHHRAASESFLLEEQPSWLDDLLNEPETAVTRGTRRRSSSDSFAHLETSSFSWSADGVARESSKHCTSTAAPSWGSQKVDYFKDMQRTSYHMDANSFGGTQSLGSQFSNNTIAQPSGSPPSLKDELVLAGSSTATKKPHASSSSTTMDSRAGEGYSQDLIGSADRREGSQAKRGQSDMETKRAKQQFAQRSRVRKLQYIAELERHVQALQAEGVELSAQWQFLDQHNFILSLENKTLKQRLECLVHEHLVKCFQHDVLGQEASRLRALYQQYQQQQQPHRRSRSRDLDSQFAHLSLKNNESNSGPGQLQI</sequence>
<keyword evidence="2" id="KW-0804">Transcription</keyword>
<keyword evidence="1" id="KW-0805">Transcription regulation</keyword>
<dbReference type="InterPro" id="IPR004827">
    <property type="entry name" value="bZIP"/>
</dbReference>
<accession>A0A9E7HQI5</accession>
<evidence type="ECO:0000256" key="2">
    <source>
        <dbReference type="ARBA" id="ARBA00023163"/>
    </source>
</evidence>
<evidence type="ECO:0000313" key="5">
    <source>
        <dbReference type="EMBL" id="URE38846.1"/>
    </source>
</evidence>
<evidence type="ECO:0000256" key="1">
    <source>
        <dbReference type="ARBA" id="ARBA00023015"/>
    </source>
</evidence>
<name>A0A9E7HQI5_9LILI</name>
<organism evidence="5 6">
    <name type="scientific">Musa troglodytarum</name>
    <name type="common">fe'i banana</name>
    <dbReference type="NCBI Taxonomy" id="320322"/>
    <lineage>
        <taxon>Eukaryota</taxon>
        <taxon>Viridiplantae</taxon>
        <taxon>Streptophyta</taxon>
        <taxon>Embryophyta</taxon>
        <taxon>Tracheophyta</taxon>
        <taxon>Spermatophyta</taxon>
        <taxon>Magnoliopsida</taxon>
        <taxon>Liliopsida</taxon>
        <taxon>Zingiberales</taxon>
        <taxon>Musaceae</taxon>
        <taxon>Musa</taxon>
    </lineage>
</organism>
<proteinExistence type="predicted"/>
<dbReference type="GO" id="GO:0003700">
    <property type="term" value="F:DNA-binding transcription factor activity"/>
    <property type="evidence" value="ECO:0007669"/>
    <property type="project" value="InterPro"/>
</dbReference>
<protein>
    <recommendedName>
        <fullName evidence="4">BZIP domain-containing protein</fullName>
    </recommendedName>
</protein>
<feature type="domain" description="BZIP" evidence="4">
    <location>
        <begin position="347"/>
        <end position="406"/>
    </location>
</feature>
<dbReference type="InterPro" id="IPR044797">
    <property type="entry name" value="At4g06598-like"/>
</dbReference>
<dbReference type="CDD" id="cd14703">
    <property type="entry name" value="bZIP_plant_RF2"/>
    <property type="match status" value="1"/>
</dbReference>
<dbReference type="InterPro" id="IPR046347">
    <property type="entry name" value="bZIP_sf"/>
</dbReference>
<dbReference type="Proteomes" id="UP001055439">
    <property type="component" value="Chromosome 8"/>
</dbReference>
<dbReference type="AlphaFoldDB" id="A0A9E7HQI5"/>